<name>A0A2Z4LSS7_9FLAO</name>
<protein>
    <submittedName>
        <fullName evidence="1">Uncharacterized protein</fullName>
    </submittedName>
</protein>
<proteinExistence type="predicted"/>
<reference evidence="1 2" key="1">
    <citation type="submission" date="2018-06" db="EMBL/GenBank/DDBJ databases">
        <title>Spongiibacterium sp. HME9304 Genome sequencing and assembly.</title>
        <authorList>
            <person name="Kang H."/>
            <person name="Kim H."/>
            <person name="Joh K."/>
        </authorList>
    </citation>
    <scope>NUCLEOTIDE SEQUENCE [LARGE SCALE GENOMIC DNA]</scope>
    <source>
        <strain evidence="1 2">HME9304</strain>
    </source>
</reference>
<keyword evidence="2" id="KW-1185">Reference proteome</keyword>
<dbReference type="Proteomes" id="UP000248536">
    <property type="component" value="Chromosome"/>
</dbReference>
<dbReference type="EMBL" id="CP030104">
    <property type="protein sequence ID" value="AWX44971.1"/>
    <property type="molecule type" value="Genomic_DNA"/>
</dbReference>
<sequence length="30" mass="3589">MKVNVLYMEYDLNLTDALFEFMNPYSDLAK</sequence>
<dbReference type="KEGG" id="spon:HME9304_01978"/>
<dbReference type="AlphaFoldDB" id="A0A2Z4LSS7"/>
<accession>A0A2Z4LSS7</accession>
<evidence type="ECO:0000313" key="2">
    <source>
        <dbReference type="Proteomes" id="UP000248536"/>
    </source>
</evidence>
<evidence type="ECO:0000313" key="1">
    <source>
        <dbReference type="EMBL" id="AWX44971.1"/>
    </source>
</evidence>
<gene>
    <name evidence="1" type="ORF">HME9304_01978</name>
</gene>
<organism evidence="1 2">
    <name type="scientific">Flagellimonas maritima</name>
    <dbReference type="NCBI Taxonomy" id="1383885"/>
    <lineage>
        <taxon>Bacteria</taxon>
        <taxon>Pseudomonadati</taxon>
        <taxon>Bacteroidota</taxon>
        <taxon>Flavobacteriia</taxon>
        <taxon>Flavobacteriales</taxon>
        <taxon>Flavobacteriaceae</taxon>
        <taxon>Flagellimonas</taxon>
    </lineage>
</organism>